<proteinExistence type="predicted"/>
<name>A0ABP8VA38_9GAMM</name>
<sequence length="99" mass="11207">MATSRPRKVKDDLAYFVERKQFSTDVSSIIAIRTGMLKFASLKGFAQETIRKATGYDPDKYHQAISWAYKEQHVVEKLKKPLIPEIPNGDYASDQAAIS</sequence>
<gene>
    <name evidence="1" type="ORF">GCM10023116_48600</name>
</gene>
<organism evidence="1 2">
    <name type="scientific">Kistimonas scapharcae</name>
    <dbReference type="NCBI Taxonomy" id="1036133"/>
    <lineage>
        <taxon>Bacteria</taxon>
        <taxon>Pseudomonadati</taxon>
        <taxon>Pseudomonadota</taxon>
        <taxon>Gammaproteobacteria</taxon>
        <taxon>Oceanospirillales</taxon>
        <taxon>Endozoicomonadaceae</taxon>
        <taxon>Kistimonas</taxon>
    </lineage>
</organism>
<dbReference type="Proteomes" id="UP001500604">
    <property type="component" value="Unassembled WGS sequence"/>
</dbReference>
<keyword evidence="2" id="KW-1185">Reference proteome</keyword>
<accession>A0ABP8VA38</accession>
<protein>
    <submittedName>
        <fullName evidence="1">Uncharacterized protein</fullName>
    </submittedName>
</protein>
<evidence type="ECO:0000313" key="2">
    <source>
        <dbReference type="Proteomes" id="UP001500604"/>
    </source>
</evidence>
<reference evidence="2" key="1">
    <citation type="journal article" date="2019" name="Int. J. Syst. Evol. Microbiol.">
        <title>The Global Catalogue of Microorganisms (GCM) 10K type strain sequencing project: providing services to taxonomists for standard genome sequencing and annotation.</title>
        <authorList>
            <consortium name="The Broad Institute Genomics Platform"/>
            <consortium name="The Broad Institute Genome Sequencing Center for Infectious Disease"/>
            <person name="Wu L."/>
            <person name="Ma J."/>
        </authorList>
    </citation>
    <scope>NUCLEOTIDE SEQUENCE [LARGE SCALE GENOMIC DNA]</scope>
    <source>
        <strain evidence="2">JCM 17805</strain>
    </source>
</reference>
<comment type="caution">
    <text evidence="1">The sequence shown here is derived from an EMBL/GenBank/DDBJ whole genome shotgun (WGS) entry which is preliminary data.</text>
</comment>
<dbReference type="EMBL" id="BAABFL010000477">
    <property type="protein sequence ID" value="GAA4652576.1"/>
    <property type="molecule type" value="Genomic_DNA"/>
</dbReference>
<evidence type="ECO:0000313" key="1">
    <source>
        <dbReference type="EMBL" id="GAA4652576.1"/>
    </source>
</evidence>